<evidence type="ECO:0000313" key="1">
    <source>
        <dbReference type="EMBL" id="TKR64806.1"/>
    </source>
</evidence>
<keyword evidence="2" id="KW-1185">Reference proteome</keyword>
<dbReference type="Proteomes" id="UP000298663">
    <property type="component" value="Unassembled WGS sequence"/>
</dbReference>
<dbReference type="EMBL" id="AZBU02000009">
    <property type="protein sequence ID" value="TKR64806.1"/>
    <property type="molecule type" value="Genomic_DNA"/>
</dbReference>
<proteinExistence type="predicted"/>
<gene>
    <name evidence="1" type="ORF">L596_025285</name>
</gene>
<reference evidence="1 2" key="1">
    <citation type="journal article" date="2015" name="Genome Biol.">
        <title>Comparative genomics of Steinernema reveals deeply conserved gene regulatory networks.</title>
        <authorList>
            <person name="Dillman A.R."/>
            <person name="Macchietto M."/>
            <person name="Porter C.F."/>
            <person name="Rogers A."/>
            <person name="Williams B."/>
            <person name="Antoshechkin I."/>
            <person name="Lee M.M."/>
            <person name="Goodwin Z."/>
            <person name="Lu X."/>
            <person name="Lewis E.E."/>
            <person name="Goodrich-Blair H."/>
            <person name="Stock S.P."/>
            <person name="Adams B.J."/>
            <person name="Sternberg P.W."/>
            <person name="Mortazavi A."/>
        </authorList>
    </citation>
    <scope>NUCLEOTIDE SEQUENCE [LARGE SCALE GENOMIC DNA]</scope>
    <source>
        <strain evidence="1 2">ALL</strain>
    </source>
</reference>
<reference evidence="1 2" key="2">
    <citation type="journal article" date="2019" name="G3 (Bethesda)">
        <title>Hybrid Assembly of the Genome of the Entomopathogenic Nematode Steinernema carpocapsae Identifies the X-Chromosome.</title>
        <authorList>
            <person name="Serra L."/>
            <person name="Macchietto M."/>
            <person name="Macias-Munoz A."/>
            <person name="McGill C.J."/>
            <person name="Rodriguez I.M."/>
            <person name="Rodriguez B."/>
            <person name="Murad R."/>
            <person name="Mortazavi A."/>
        </authorList>
    </citation>
    <scope>NUCLEOTIDE SEQUENCE [LARGE SCALE GENOMIC DNA]</scope>
    <source>
        <strain evidence="1 2">ALL</strain>
    </source>
</reference>
<evidence type="ECO:0000313" key="2">
    <source>
        <dbReference type="Proteomes" id="UP000298663"/>
    </source>
</evidence>
<organism evidence="1 2">
    <name type="scientific">Steinernema carpocapsae</name>
    <name type="common">Entomopathogenic nematode</name>
    <dbReference type="NCBI Taxonomy" id="34508"/>
    <lineage>
        <taxon>Eukaryota</taxon>
        <taxon>Metazoa</taxon>
        <taxon>Ecdysozoa</taxon>
        <taxon>Nematoda</taxon>
        <taxon>Chromadorea</taxon>
        <taxon>Rhabditida</taxon>
        <taxon>Tylenchina</taxon>
        <taxon>Panagrolaimomorpha</taxon>
        <taxon>Strongyloidoidea</taxon>
        <taxon>Steinernematidae</taxon>
        <taxon>Steinernema</taxon>
    </lineage>
</organism>
<comment type="caution">
    <text evidence="1">The sequence shown here is derived from an EMBL/GenBank/DDBJ whole genome shotgun (WGS) entry which is preliminary data.</text>
</comment>
<protein>
    <submittedName>
        <fullName evidence="1">Uncharacterized protein</fullName>
    </submittedName>
</protein>
<sequence>MSHGRVRLDLKVTGPGHLRSRHRPRHKPDMCVSNDGVEFRVWTLKTNLKSAINPAQFSLFLRQKRWINSLISDSKWPFIFF</sequence>
<name>A0A4U5M7C9_STECR</name>
<dbReference type="AlphaFoldDB" id="A0A4U5M7C9"/>
<accession>A0A4U5M7C9</accession>